<dbReference type="SUPFAM" id="SSF52540">
    <property type="entry name" value="P-loop containing nucleoside triphosphate hydrolases"/>
    <property type="match status" value="1"/>
</dbReference>
<dbReference type="CDD" id="cd01127">
    <property type="entry name" value="TrwB_TraG_TraD_VirD4"/>
    <property type="match status" value="1"/>
</dbReference>
<dbReference type="GO" id="GO:0016020">
    <property type="term" value="C:membrane"/>
    <property type="evidence" value="ECO:0007669"/>
    <property type="project" value="UniProtKB-SubCell"/>
</dbReference>
<organism evidence="8 9">
    <name type="scientific">Lactococcus lactis subsp. cremoris</name>
    <name type="common">Streptococcus cremoris</name>
    <dbReference type="NCBI Taxonomy" id="1359"/>
    <lineage>
        <taxon>Bacteria</taxon>
        <taxon>Bacillati</taxon>
        <taxon>Bacillota</taxon>
        <taxon>Bacilli</taxon>
        <taxon>Lactobacillales</taxon>
        <taxon>Streptococcaceae</taxon>
        <taxon>Lactococcus</taxon>
    </lineage>
</organism>
<comment type="subcellular location">
    <subcellularLocation>
        <location evidence="1">Membrane</location>
        <topology evidence="1">Multi-pass membrane protein</topology>
    </subcellularLocation>
</comment>
<name>A0AA34TH55_LACLC</name>
<evidence type="ECO:0000313" key="8">
    <source>
        <dbReference type="EMBL" id="ARE22218.2"/>
    </source>
</evidence>
<evidence type="ECO:0000256" key="4">
    <source>
        <dbReference type="ARBA" id="ARBA00022840"/>
    </source>
</evidence>
<evidence type="ECO:0000259" key="7">
    <source>
        <dbReference type="PROSITE" id="PS50901"/>
    </source>
</evidence>
<dbReference type="PROSITE" id="PS50901">
    <property type="entry name" value="FTSK"/>
    <property type="match status" value="1"/>
</dbReference>
<feature type="domain" description="FtsK" evidence="7">
    <location>
        <begin position="199"/>
        <end position="383"/>
    </location>
</feature>
<keyword evidence="3" id="KW-0159">Chromosome partition</keyword>
<sequence length="448" mass="50129">MAIIYKKNVQNVYKVPFYVQFWTWWTLVLALAGLSLVLGLVVSIKLVQVVLWSLVVILTIWRAYSLTKSVIKAKTIGKYITQKKAEKAVTKSLLATMSVNRLQDTPYISVPSVTVCDSRPSHISVEVEKLAGMYEVDKLTEDINSSFRGKLGAYAVTSAMITTDGLFYKFVLEDVATDKTWRPSTMDDIKAEKYIIKLQEGLEVNLSERAHIAVWGRTGSKKTTVLFGIILQLFSMGADVRFIDGKDEFSSFKGFYPADKIVSDIDPVFEQLEDILAIIKERQQIMANEVQKRQKIGLKASEVGLQPVVLVADEIGSIVALMDSKQSKKFVADLTAIIQRGRSVGVSVIASTQDPSTDTLPQKIRQQFSTKILLGSANADIQRMAFGEVATSGNVEDFRGFYTCDGLTNQPLKFYVCDLYSHGFNELEAFERAYKIGFQSDEHKKQTR</sequence>
<dbReference type="RefSeq" id="WP_012881353.1">
    <property type="nucleotide sequence ID" value="NZ_CP016740.2"/>
</dbReference>
<evidence type="ECO:0000256" key="1">
    <source>
        <dbReference type="ARBA" id="ARBA00004141"/>
    </source>
</evidence>
<dbReference type="GO" id="GO:0007059">
    <property type="term" value="P:chromosome segregation"/>
    <property type="evidence" value="ECO:0007669"/>
    <property type="project" value="UniProtKB-KW"/>
</dbReference>
<dbReference type="PANTHER" id="PTHR22683">
    <property type="entry name" value="SPORULATION PROTEIN RELATED"/>
    <property type="match status" value="1"/>
</dbReference>
<dbReference type="AlphaFoldDB" id="A0AA34TH55"/>
<evidence type="ECO:0000313" key="9">
    <source>
        <dbReference type="Proteomes" id="UP000192161"/>
    </source>
</evidence>
<protein>
    <submittedName>
        <fullName evidence="8">FtsK/SpoIIIE domain-containing protein</fullName>
    </submittedName>
</protein>
<dbReference type="Gene3D" id="3.40.50.300">
    <property type="entry name" value="P-loop containing nucleotide triphosphate hydrolases"/>
    <property type="match status" value="1"/>
</dbReference>
<keyword evidence="6" id="KW-0472">Membrane</keyword>
<dbReference type="GO" id="GO:0003677">
    <property type="term" value="F:DNA binding"/>
    <property type="evidence" value="ECO:0007669"/>
    <property type="project" value="InterPro"/>
</dbReference>
<dbReference type="Proteomes" id="UP000192161">
    <property type="component" value="Plasmid pJM3D"/>
</dbReference>
<reference evidence="8 9" key="1">
    <citation type="journal article" date="2017" name="BMC Genomics">
        <title>Comparative and functional genomics of the Lactococcus lactis taxon; insights into evolution and niche adaptation.</title>
        <authorList>
            <person name="Kelleher P."/>
            <person name="Bottacini F."/>
            <person name="Mahony J."/>
            <person name="Kilcawley K.N."/>
            <person name="van Sinderen D."/>
        </authorList>
    </citation>
    <scope>NUCLEOTIDE SEQUENCE [LARGE SCALE GENOMIC DNA]</scope>
    <source>
        <strain evidence="8 9">JM3</strain>
    </source>
</reference>
<proteinExistence type="predicted"/>
<evidence type="ECO:0000256" key="6">
    <source>
        <dbReference type="SAM" id="Phobius"/>
    </source>
</evidence>
<evidence type="ECO:0000256" key="3">
    <source>
        <dbReference type="ARBA" id="ARBA00022829"/>
    </source>
</evidence>
<dbReference type="GO" id="GO:0005524">
    <property type="term" value="F:ATP binding"/>
    <property type="evidence" value="ECO:0007669"/>
    <property type="project" value="UniProtKB-UniRule"/>
</dbReference>
<keyword evidence="2 5" id="KW-0547">Nucleotide-binding</keyword>
<geneLocation type="plasmid" evidence="8 9">
    <name>pJM3D</name>
</geneLocation>
<gene>
    <name evidence="8" type="ORF">LLJM3_04560</name>
</gene>
<evidence type="ECO:0000256" key="5">
    <source>
        <dbReference type="PROSITE-ProRule" id="PRU00289"/>
    </source>
</evidence>
<dbReference type="InterPro" id="IPR002543">
    <property type="entry name" value="FtsK_dom"/>
</dbReference>
<keyword evidence="4 5" id="KW-0067">ATP-binding</keyword>
<keyword evidence="6" id="KW-0812">Transmembrane</keyword>
<feature type="transmembrane region" description="Helical" evidence="6">
    <location>
        <begin position="46"/>
        <end position="64"/>
    </location>
</feature>
<keyword evidence="6" id="KW-1133">Transmembrane helix</keyword>
<feature type="transmembrane region" description="Helical" evidence="6">
    <location>
        <begin position="21"/>
        <end position="40"/>
    </location>
</feature>
<dbReference type="InterPro" id="IPR050206">
    <property type="entry name" value="FtsK/SpoIIIE/SftA"/>
</dbReference>
<feature type="binding site" evidence="5">
    <location>
        <begin position="216"/>
        <end position="223"/>
    </location>
    <ligand>
        <name>ATP</name>
        <dbReference type="ChEBI" id="CHEBI:30616"/>
    </ligand>
</feature>
<dbReference type="PANTHER" id="PTHR22683:SF41">
    <property type="entry name" value="DNA TRANSLOCASE FTSK"/>
    <property type="match status" value="1"/>
</dbReference>
<dbReference type="InterPro" id="IPR027417">
    <property type="entry name" value="P-loop_NTPase"/>
</dbReference>
<accession>A0AA34TH55</accession>
<evidence type="ECO:0000256" key="2">
    <source>
        <dbReference type="ARBA" id="ARBA00022741"/>
    </source>
</evidence>
<dbReference type="EMBL" id="CP016740">
    <property type="protein sequence ID" value="ARE22218.2"/>
    <property type="molecule type" value="Genomic_DNA"/>
</dbReference>
<keyword evidence="8" id="KW-0614">Plasmid</keyword>